<gene>
    <name evidence="2" type="ORF">N8I77_013380</name>
</gene>
<proteinExistence type="predicted"/>
<dbReference type="PANTHER" id="PTHR24148:SF64">
    <property type="entry name" value="HETEROKARYON INCOMPATIBILITY DOMAIN-CONTAINING PROTEIN"/>
    <property type="match status" value="1"/>
</dbReference>
<feature type="domain" description="Heterokaryon incompatibility" evidence="1">
    <location>
        <begin position="47"/>
        <end position="210"/>
    </location>
</feature>
<dbReference type="InterPro" id="IPR052895">
    <property type="entry name" value="HetReg/Transcr_Mod"/>
</dbReference>
<evidence type="ECO:0000313" key="3">
    <source>
        <dbReference type="Proteomes" id="UP001265746"/>
    </source>
</evidence>
<evidence type="ECO:0000313" key="2">
    <source>
        <dbReference type="EMBL" id="KAK2596492.1"/>
    </source>
</evidence>
<reference evidence="2" key="1">
    <citation type="submission" date="2023-06" db="EMBL/GenBank/DDBJ databases">
        <authorList>
            <person name="Noh H."/>
        </authorList>
    </citation>
    <scope>NUCLEOTIDE SEQUENCE</scope>
    <source>
        <strain evidence="2">DUCC20226</strain>
    </source>
</reference>
<protein>
    <recommendedName>
        <fullName evidence="1">Heterokaryon incompatibility domain-containing protein</fullName>
    </recommendedName>
</protein>
<dbReference type="AlphaFoldDB" id="A0AAD9S215"/>
<evidence type="ECO:0000259" key="1">
    <source>
        <dbReference type="Pfam" id="PF06985"/>
    </source>
</evidence>
<comment type="caution">
    <text evidence="2">The sequence shown here is derived from an EMBL/GenBank/DDBJ whole genome shotgun (WGS) entry which is preliminary data.</text>
</comment>
<dbReference type="EMBL" id="JAUJFL010000011">
    <property type="protein sequence ID" value="KAK2596492.1"/>
    <property type="molecule type" value="Genomic_DNA"/>
</dbReference>
<sequence>MAAPAMTLHRYEPLPKDAFRLLTIVNRQDPVIQCTLSAFSLDRPPAYSALSYTWGSAVPGDGLTPDLDRTLVCNGGEVPITASLEHALRSVPLAYECIWADAVCINQQDVDERSAQVALMGRIYSQASQVVVWLGPADDFTQTAFDFIRDFAGRMPDEVYHFNAVQSKPFFSDSGFWGKIGRPEWTVAEKHALVWLFIRNWFSRAWVIQEVVFASDAVVFCGSHSAPWPAFSVVSAFFTQRDLTRIAMEEVEGAREYLAMRAGYFRTIGSVPINIELLKEQCVNAASGISEDNRDYESAMVLERIIWSTRNVQATEPKDKVFAPVALLLHLLPSEELTARLKPDYSKSVAKVFTEVSSYLMQHCDKPGRAFMLSLVGDTTQSQAAGLPSWVPDYSAHTPSSIAAQFDRKFNCIAGLYLDKYLDFTPRNLKLRLWASQFDTVLVLLPPLFQKGRGSVAELLPWLQFAAALPDFDASGEPAILSMIHSFTANGTREYDCRTVYDKFRDMLTKVFCLLVSRSQISVDQLLAPGTILSGMLDDLERRRITAFPTCAQLRDAVKDPGVAMEPEDEVFRFMKNTDRRLFQSTQGYLGIMPTAAQTGDEIFFVPGSTVPFVFRKTKQSGEYHLVGEAYVHGIMYGELWREGLQPQWLSVTLI</sequence>
<dbReference type="Pfam" id="PF26639">
    <property type="entry name" value="Het-6_barrel"/>
    <property type="match status" value="1"/>
</dbReference>
<keyword evidence="3" id="KW-1185">Reference proteome</keyword>
<organism evidence="2 3">
    <name type="scientific">Phomopsis amygdali</name>
    <name type="common">Fusicoccum amygdali</name>
    <dbReference type="NCBI Taxonomy" id="1214568"/>
    <lineage>
        <taxon>Eukaryota</taxon>
        <taxon>Fungi</taxon>
        <taxon>Dikarya</taxon>
        <taxon>Ascomycota</taxon>
        <taxon>Pezizomycotina</taxon>
        <taxon>Sordariomycetes</taxon>
        <taxon>Sordariomycetidae</taxon>
        <taxon>Diaporthales</taxon>
        <taxon>Diaporthaceae</taxon>
        <taxon>Diaporthe</taxon>
    </lineage>
</organism>
<name>A0AAD9S215_PHOAM</name>
<accession>A0AAD9S215</accession>
<dbReference type="Pfam" id="PF06985">
    <property type="entry name" value="HET"/>
    <property type="match status" value="1"/>
</dbReference>
<dbReference type="PANTHER" id="PTHR24148">
    <property type="entry name" value="ANKYRIN REPEAT DOMAIN-CONTAINING PROTEIN 39 HOMOLOG-RELATED"/>
    <property type="match status" value="1"/>
</dbReference>
<dbReference type="InterPro" id="IPR010730">
    <property type="entry name" value="HET"/>
</dbReference>
<dbReference type="Proteomes" id="UP001265746">
    <property type="component" value="Unassembled WGS sequence"/>
</dbReference>